<organism evidence="2 3">
    <name type="scientific">Austropuccinia psidii MF-1</name>
    <dbReference type="NCBI Taxonomy" id="1389203"/>
    <lineage>
        <taxon>Eukaryota</taxon>
        <taxon>Fungi</taxon>
        <taxon>Dikarya</taxon>
        <taxon>Basidiomycota</taxon>
        <taxon>Pucciniomycotina</taxon>
        <taxon>Pucciniomycetes</taxon>
        <taxon>Pucciniales</taxon>
        <taxon>Sphaerophragmiaceae</taxon>
        <taxon>Austropuccinia</taxon>
    </lineage>
</organism>
<accession>A0A9Q3EAR5</accession>
<evidence type="ECO:0000313" key="2">
    <source>
        <dbReference type="EMBL" id="MBW0519300.1"/>
    </source>
</evidence>
<evidence type="ECO:0000313" key="3">
    <source>
        <dbReference type="Proteomes" id="UP000765509"/>
    </source>
</evidence>
<gene>
    <name evidence="2" type="ORF">O181_059015</name>
</gene>
<proteinExistence type="predicted"/>
<dbReference type="AlphaFoldDB" id="A0A9Q3EAR5"/>
<reference evidence="2" key="1">
    <citation type="submission" date="2021-03" db="EMBL/GenBank/DDBJ databases">
        <title>Draft genome sequence of rust myrtle Austropuccinia psidii MF-1, a brazilian biotype.</title>
        <authorList>
            <person name="Quecine M.C."/>
            <person name="Pachon D.M.R."/>
            <person name="Bonatelli M.L."/>
            <person name="Correr F.H."/>
            <person name="Franceschini L.M."/>
            <person name="Leite T.F."/>
            <person name="Margarido G.R.A."/>
            <person name="Almeida C.A."/>
            <person name="Ferrarezi J.A."/>
            <person name="Labate C.A."/>
        </authorList>
    </citation>
    <scope>NUCLEOTIDE SEQUENCE</scope>
    <source>
        <strain evidence="2">MF-1</strain>
    </source>
</reference>
<dbReference type="Proteomes" id="UP000765509">
    <property type="component" value="Unassembled WGS sequence"/>
</dbReference>
<comment type="caution">
    <text evidence="2">The sequence shown here is derived from an EMBL/GenBank/DDBJ whole genome shotgun (WGS) entry which is preliminary data.</text>
</comment>
<protein>
    <submittedName>
        <fullName evidence="2">Uncharacterized protein</fullName>
    </submittedName>
</protein>
<name>A0A9Q3EAR5_9BASI</name>
<sequence>MKERPEWGCPHNAQGGSQTAPGSHAGIWRDSHAQYPCPSHANPHTCPGCLLFFAHKSLRLSRLPTLHTQILTPVQDPGCSQENPYACPGSQQVKKRLMWGKAPNNSKNSLGLSRLPAIQITPYYFTGSQQFQQLLTPVQAPDTSHANPYACTGSRQFKQFLMLVQASNASHNSLHD</sequence>
<feature type="region of interest" description="Disordered" evidence="1">
    <location>
        <begin position="1"/>
        <end position="25"/>
    </location>
</feature>
<keyword evidence="3" id="KW-1185">Reference proteome</keyword>
<dbReference type="EMBL" id="AVOT02027294">
    <property type="protein sequence ID" value="MBW0519300.1"/>
    <property type="molecule type" value="Genomic_DNA"/>
</dbReference>
<evidence type="ECO:0000256" key="1">
    <source>
        <dbReference type="SAM" id="MobiDB-lite"/>
    </source>
</evidence>